<name>A0A4U8Z2K9_METTU</name>
<accession>A0A4U8Z2K9</accession>
<dbReference type="EMBL" id="LR536450">
    <property type="protein sequence ID" value="VFU09532.1"/>
    <property type="molecule type" value="Genomic_DNA"/>
</dbReference>
<sequence length="73" mass="8125">MFRRQPRKGLSFALVRSAGSTVSRVSDAAFAGSRFKRALWCKAKAAGGGSVRRMTLDAITTRFRSKSQIRLYQ</sequence>
<dbReference type="KEGG" id="mtun:MTUNDRAET4_2645"/>
<reference evidence="1 2" key="1">
    <citation type="submission" date="2019-03" db="EMBL/GenBank/DDBJ databases">
        <authorList>
            <person name="Kox A.R. M."/>
        </authorList>
    </citation>
    <scope>NUCLEOTIDE SEQUENCE [LARGE SCALE GENOMIC DNA]</scope>
    <source>
        <strain evidence="1">MTUNDRAET4 annotated genome</strain>
    </source>
</reference>
<evidence type="ECO:0000313" key="1">
    <source>
        <dbReference type="EMBL" id="VFU09532.1"/>
    </source>
</evidence>
<organism evidence="1 2">
    <name type="scientific">Methylocella tundrae</name>
    <dbReference type="NCBI Taxonomy" id="227605"/>
    <lineage>
        <taxon>Bacteria</taxon>
        <taxon>Pseudomonadati</taxon>
        <taxon>Pseudomonadota</taxon>
        <taxon>Alphaproteobacteria</taxon>
        <taxon>Hyphomicrobiales</taxon>
        <taxon>Beijerinckiaceae</taxon>
        <taxon>Methylocella</taxon>
    </lineage>
</organism>
<dbReference type="AlphaFoldDB" id="A0A4U8Z2K9"/>
<evidence type="ECO:0000313" key="2">
    <source>
        <dbReference type="Proteomes" id="UP000294360"/>
    </source>
</evidence>
<dbReference type="Proteomes" id="UP000294360">
    <property type="component" value="Chromosome"/>
</dbReference>
<protein>
    <submittedName>
        <fullName evidence="1">Uncharacterized protein</fullName>
    </submittedName>
</protein>
<proteinExistence type="predicted"/>
<gene>
    <name evidence="1" type="ORF">MTUNDRAET4_2645</name>
</gene>